<gene>
    <name evidence="1" type="ORF">AAA081_00195</name>
</gene>
<name>A0ABV1J3G2_9FIRM</name>
<evidence type="ECO:0000313" key="1">
    <source>
        <dbReference type="EMBL" id="MEQ3352724.1"/>
    </source>
</evidence>
<sequence length="85" mass="10160">MRLTILYKPGCGDRPWLIKREGGAYEQHAHLHTKKDALRVRQIIDAGKYPYCKEYKTAVQRLLTEEEFKKLHKKQRYFNSQKGPR</sequence>
<dbReference type="RefSeq" id="WP_349053143.1">
    <property type="nucleotide sequence ID" value="NZ_JBBNPS010000001.1"/>
</dbReference>
<protein>
    <submittedName>
        <fullName evidence="1">Uncharacterized protein</fullName>
    </submittedName>
</protein>
<dbReference type="EMBL" id="JBBNPS010000001">
    <property type="protein sequence ID" value="MEQ3352724.1"/>
    <property type="molecule type" value="Genomic_DNA"/>
</dbReference>
<reference evidence="1 2" key="1">
    <citation type="submission" date="2024-04" db="EMBL/GenBank/DDBJ databases">
        <title>Human intestinal bacterial collection.</title>
        <authorList>
            <person name="Pauvert C."/>
            <person name="Hitch T.C.A."/>
            <person name="Clavel T."/>
        </authorList>
    </citation>
    <scope>NUCLEOTIDE SEQUENCE [LARGE SCALE GENOMIC DNA]</scope>
    <source>
        <strain evidence="1 2">CLA-SR-H026</strain>
    </source>
</reference>
<accession>A0ABV1J3G2</accession>
<organism evidence="1 2">
    <name type="scientific">Aedoeadaptatus acetigenes</name>
    <dbReference type="NCBI Taxonomy" id="2981723"/>
    <lineage>
        <taxon>Bacteria</taxon>
        <taxon>Bacillati</taxon>
        <taxon>Bacillota</taxon>
        <taxon>Tissierellia</taxon>
        <taxon>Tissierellales</taxon>
        <taxon>Peptoniphilaceae</taxon>
        <taxon>Aedoeadaptatus</taxon>
    </lineage>
</organism>
<keyword evidence="2" id="KW-1185">Reference proteome</keyword>
<evidence type="ECO:0000313" key="2">
    <source>
        <dbReference type="Proteomes" id="UP001481872"/>
    </source>
</evidence>
<dbReference type="Proteomes" id="UP001481872">
    <property type="component" value="Unassembled WGS sequence"/>
</dbReference>
<proteinExistence type="predicted"/>
<comment type="caution">
    <text evidence="1">The sequence shown here is derived from an EMBL/GenBank/DDBJ whole genome shotgun (WGS) entry which is preliminary data.</text>
</comment>